<sequence length="133" mass="15812">MVNDAPFSYPQHYKNKQKNRTICIQNSSFSLLILYSYKAYENMIYVFCSSIISYSHRAKFPCIYLYYTQNPNNKNPDWFDMMDLGGNGNWKRQNQEELGLLRIIIQTLLEILNSQVLQILQGYHVEKDLENRI</sequence>
<dbReference type="KEGG" id="tet:TTHERM_001018311"/>
<dbReference type="RefSeq" id="XP_012651610.1">
    <property type="nucleotide sequence ID" value="XM_012796156.1"/>
</dbReference>
<evidence type="ECO:0000313" key="2">
    <source>
        <dbReference type="Proteomes" id="UP000009168"/>
    </source>
</evidence>
<dbReference type="InParanoid" id="W7XL86"/>
<keyword evidence="2" id="KW-1185">Reference proteome</keyword>
<name>W7XL86_TETTS</name>
<proteinExistence type="predicted"/>
<evidence type="ECO:0000313" key="1">
    <source>
        <dbReference type="EMBL" id="EWS75854.1"/>
    </source>
</evidence>
<dbReference type="Proteomes" id="UP000009168">
    <property type="component" value="Unassembled WGS sequence"/>
</dbReference>
<dbReference type="AlphaFoldDB" id="W7XL86"/>
<protein>
    <submittedName>
        <fullName evidence="1">Uncharacterized protein</fullName>
    </submittedName>
</protein>
<dbReference type="EMBL" id="GG662805">
    <property type="protein sequence ID" value="EWS75854.1"/>
    <property type="molecule type" value="Genomic_DNA"/>
</dbReference>
<organism evidence="1 2">
    <name type="scientific">Tetrahymena thermophila (strain SB210)</name>
    <dbReference type="NCBI Taxonomy" id="312017"/>
    <lineage>
        <taxon>Eukaryota</taxon>
        <taxon>Sar</taxon>
        <taxon>Alveolata</taxon>
        <taxon>Ciliophora</taxon>
        <taxon>Intramacronucleata</taxon>
        <taxon>Oligohymenophorea</taxon>
        <taxon>Hymenostomatida</taxon>
        <taxon>Tetrahymenina</taxon>
        <taxon>Tetrahymenidae</taxon>
        <taxon>Tetrahymena</taxon>
    </lineage>
</organism>
<accession>W7XL86</accession>
<reference evidence="2" key="1">
    <citation type="journal article" date="2006" name="PLoS Biol.">
        <title>Macronuclear genome sequence of the ciliate Tetrahymena thermophila, a model eukaryote.</title>
        <authorList>
            <person name="Eisen J.A."/>
            <person name="Coyne R.S."/>
            <person name="Wu M."/>
            <person name="Wu D."/>
            <person name="Thiagarajan M."/>
            <person name="Wortman J.R."/>
            <person name="Badger J.H."/>
            <person name="Ren Q."/>
            <person name="Amedeo P."/>
            <person name="Jones K.M."/>
            <person name="Tallon L.J."/>
            <person name="Delcher A.L."/>
            <person name="Salzberg S.L."/>
            <person name="Silva J.C."/>
            <person name="Haas B.J."/>
            <person name="Majoros W.H."/>
            <person name="Farzad M."/>
            <person name="Carlton J.M."/>
            <person name="Smith R.K. Jr."/>
            <person name="Garg J."/>
            <person name="Pearlman R.E."/>
            <person name="Karrer K.M."/>
            <person name="Sun L."/>
            <person name="Manning G."/>
            <person name="Elde N.C."/>
            <person name="Turkewitz A.P."/>
            <person name="Asai D.J."/>
            <person name="Wilkes D.E."/>
            <person name="Wang Y."/>
            <person name="Cai H."/>
            <person name="Collins K."/>
            <person name="Stewart B.A."/>
            <person name="Lee S.R."/>
            <person name="Wilamowska K."/>
            <person name="Weinberg Z."/>
            <person name="Ruzzo W.L."/>
            <person name="Wloga D."/>
            <person name="Gaertig J."/>
            <person name="Frankel J."/>
            <person name="Tsao C.-C."/>
            <person name="Gorovsky M.A."/>
            <person name="Keeling P.J."/>
            <person name="Waller R.F."/>
            <person name="Patron N.J."/>
            <person name="Cherry J.M."/>
            <person name="Stover N.A."/>
            <person name="Krieger C.J."/>
            <person name="del Toro C."/>
            <person name="Ryder H.F."/>
            <person name="Williamson S.C."/>
            <person name="Barbeau R.A."/>
            <person name="Hamilton E.P."/>
            <person name="Orias E."/>
        </authorList>
    </citation>
    <scope>NUCLEOTIDE SEQUENCE [LARGE SCALE GENOMIC DNA]</scope>
    <source>
        <strain evidence="2">SB210</strain>
    </source>
</reference>
<dbReference type="GeneID" id="24441426"/>
<gene>
    <name evidence="1" type="ORF">TTHERM_001018311</name>
</gene>